<reference evidence="4 5" key="1">
    <citation type="submission" date="2020-08" db="EMBL/GenBank/DDBJ databases">
        <title>Novel species isolated from subtropical streams in China.</title>
        <authorList>
            <person name="Lu H."/>
        </authorList>
    </citation>
    <scope>NUCLEOTIDE SEQUENCE [LARGE SCALE GENOMIC DNA]</scope>
    <source>
        <strain evidence="4 5">CY18W</strain>
    </source>
</reference>
<dbReference type="EMBL" id="JACOGF010000004">
    <property type="protein sequence ID" value="MBC3917598.1"/>
    <property type="molecule type" value="Genomic_DNA"/>
</dbReference>
<keyword evidence="1" id="KW-0808">Transferase</keyword>
<dbReference type="PROSITE" id="PS51186">
    <property type="entry name" value="GNAT"/>
    <property type="match status" value="1"/>
</dbReference>
<dbReference type="InterPro" id="IPR050832">
    <property type="entry name" value="Bact_Acetyltransf"/>
</dbReference>
<keyword evidence="2" id="KW-0012">Acyltransferase</keyword>
<keyword evidence="5" id="KW-1185">Reference proteome</keyword>
<dbReference type="PANTHER" id="PTHR43877">
    <property type="entry name" value="AMINOALKYLPHOSPHONATE N-ACETYLTRANSFERASE-RELATED-RELATED"/>
    <property type="match status" value="1"/>
</dbReference>
<dbReference type="InterPro" id="IPR000182">
    <property type="entry name" value="GNAT_dom"/>
</dbReference>
<dbReference type="CDD" id="cd04301">
    <property type="entry name" value="NAT_SF"/>
    <property type="match status" value="1"/>
</dbReference>
<dbReference type="InterPro" id="IPR016181">
    <property type="entry name" value="Acyl_CoA_acyltransferase"/>
</dbReference>
<dbReference type="Pfam" id="PF00583">
    <property type="entry name" value="Acetyltransf_1"/>
    <property type="match status" value="1"/>
</dbReference>
<accession>A0ABR6ZP09</accession>
<comment type="caution">
    <text evidence="4">The sequence shown here is derived from an EMBL/GenBank/DDBJ whole genome shotgun (WGS) entry which is preliminary data.</text>
</comment>
<name>A0ABR6ZP09_9BURK</name>
<dbReference type="SUPFAM" id="SSF55729">
    <property type="entry name" value="Acyl-CoA N-acyltransferases (Nat)"/>
    <property type="match status" value="1"/>
</dbReference>
<proteinExistence type="predicted"/>
<evidence type="ECO:0000313" key="4">
    <source>
        <dbReference type="EMBL" id="MBC3917598.1"/>
    </source>
</evidence>
<feature type="domain" description="N-acetyltransferase" evidence="3">
    <location>
        <begin position="7"/>
        <end position="177"/>
    </location>
</feature>
<evidence type="ECO:0000256" key="2">
    <source>
        <dbReference type="ARBA" id="ARBA00023315"/>
    </source>
</evidence>
<evidence type="ECO:0000256" key="1">
    <source>
        <dbReference type="ARBA" id="ARBA00022679"/>
    </source>
</evidence>
<evidence type="ECO:0000313" key="5">
    <source>
        <dbReference type="Proteomes" id="UP000650424"/>
    </source>
</evidence>
<dbReference type="Proteomes" id="UP000650424">
    <property type="component" value="Unassembled WGS sequence"/>
</dbReference>
<gene>
    <name evidence="4" type="ORF">H8L32_08955</name>
</gene>
<protein>
    <submittedName>
        <fullName evidence="4">GNAT family N-acetyltransferase</fullName>
    </submittedName>
</protein>
<organism evidence="4 5">
    <name type="scientific">Undibacterium hunanense</name>
    <dbReference type="NCBI Taxonomy" id="2762292"/>
    <lineage>
        <taxon>Bacteria</taxon>
        <taxon>Pseudomonadati</taxon>
        <taxon>Pseudomonadota</taxon>
        <taxon>Betaproteobacteria</taxon>
        <taxon>Burkholderiales</taxon>
        <taxon>Oxalobacteraceae</taxon>
        <taxon>Undibacterium</taxon>
    </lineage>
</organism>
<evidence type="ECO:0000259" key="3">
    <source>
        <dbReference type="PROSITE" id="PS51186"/>
    </source>
</evidence>
<dbReference type="Gene3D" id="3.40.630.30">
    <property type="match status" value="1"/>
</dbReference>
<sequence length="177" mass="19422">MSGHVAFTVRKAVAADAPALTVLILQVWLDTYAVHGIRPAIAGYVLDELTLARTSAYLAQAHTHILLAEADQHLVGYCQTTSGKPGPQSTIPDAEQAEVDHLYVHPRFFGHGIGQRLLADAELALQAQGIKQAWLSVWVGNARALQFYPRAAYQETAVSIFQMGEEKIENRIFSKML</sequence>
<dbReference type="RefSeq" id="WP_186946853.1">
    <property type="nucleotide sequence ID" value="NZ_JACOGF010000004.1"/>
</dbReference>